<evidence type="ECO:0000256" key="3">
    <source>
        <dbReference type="SAM" id="MobiDB-lite"/>
    </source>
</evidence>
<dbReference type="InterPro" id="IPR007015">
    <property type="entry name" value="DNA_pol_V/MYBBP1A"/>
</dbReference>
<feature type="compositionally biased region" description="Acidic residues" evidence="3">
    <location>
        <begin position="1036"/>
        <end position="1051"/>
    </location>
</feature>
<feature type="region of interest" description="Disordered" evidence="3">
    <location>
        <begin position="669"/>
        <end position="688"/>
    </location>
</feature>
<accession>A0ABD3MSY5</accession>
<comment type="caution">
    <text evidence="4">The sequence shown here is derived from an EMBL/GenBank/DDBJ whole genome shotgun (WGS) entry which is preliminary data.</text>
</comment>
<feature type="region of interest" description="Disordered" evidence="3">
    <location>
        <begin position="1"/>
        <end position="87"/>
    </location>
</feature>
<gene>
    <name evidence="4" type="ORF">ACHAWU_000149</name>
</gene>
<name>A0ABD3MSY5_9STRA</name>
<sequence length="1441" mass="157675">MARKAKKKVEAPPPDADEEQVTDQESIHDVGGGEGDGVPMDTSGDDIPDIIDKTSGDEDEAHDVGDASKTTKDKRKKSKKEKKQQSTVIPTIPFMDTFYQLSSEESLDERSIAARDLIQHCFLSEGGVNYKDAAYALTRLMNGLCTGRAASRQGFASCLSSFLRVAHSTVLNGDEDASVMETMLKEDSGKFNQNGVRSTHQAMIVRLKLLSTTQFLPHEVKTNSSEKGQKKHGFGGKVKGIEERDHAFGRLFGISAVVRSGILGLNDFPSENKLIELSLMGQLITSLDVVEGYTNDLVDLYHYRNWMREPSIHAIIELLSSLDPESNPNLIAQVTNNVIIPKMLRYDDSNENQTQWLQSLTPETIAVILILQTPRKVNIKFDSPLDNPLVTAESLPSLSAAFASTSNVLHPRRHIVWNTLWMYLTEEGDAKGHRRLRANDESLSIVDQIMQHVVVDLLLGKAENNTTPTNERRSLALQIVCALSEISPSSHIGQVLRPEVISAVFLNVLCASGGVGKKASKEGGAEHHLKPLTLTALADLITHCCEEDSADRRLAFAKAFLSSEPRFDSKTKTQTVGTLLMIDNGGDELSKENETIRESLWNQYLSFLEEAIISSTSLHLATVHIELMHNLAKRDLAKASANVARRVVRFFMSGAFFDCLGLVDPSFDTKGSTKKRKKDKAKAATASPPQELSSGLRIKEILKENGIVSISYDVRAILSARFYSLLSDITSVISAQNHGLTEGKSFHGKASRPEAIYRLLSEIYGTFSLLETSGAKQYPFRSASCDDDDDNASDENDPNEESRKYVDQVQNITNEALIKDCNGSGDDFLLRAKALFATSCASLMISLKLQLNGCGTPDLNDEDEDEEAEEVIQTVHEHISDLSDCVVGFNRIIDGISLDVNGEKENPLAVFAGLAVNILSSPVGGEDFEKTNPIQASASKLTRETIKLAWSGIISASTELNAKNKSCISLVDEDVMNVLIESVCGEKSMGDEDRDEDEISMADSSSPENELGESAVFVNASESGVNIDDAIGTGSDDSDECSDDEDGGDVELDPTKLEKLLLEDSDAEMEETDILEHHAGADKALARLIKMKQEARKASQAERERIVLCNRLRCASLLDLLFAPSVLKSGWLPIEAVLGSIVPILRAYKSLLKGIQSSSSTNAKKSLSERNALADRLSALVKNKLSKYRSCDASNVEELALKASTSIVEEMTRSLNAAHCSCCSVALITAVRCIPNVEDSQAVKELYVSVTNDWSCRKATKIHCCVFDDVIKRMPSLASLILTEPLVSAAGGARSPFLKCESIKLLSAIYKHDVSKSEEGISDNSRRVMKTVCSKVATAFESALDDSSLQKSKHRDEVLVSTKHFIHYLKSHEEGILTESELSSLQSTVKTVGDNCNSAGMKQLCSQMSVIITSLPRRADTKEQKSTVSKQPKSSKKQRKK</sequence>
<keyword evidence="2" id="KW-0539">Nucleus</keyword>
<feature type="region of interest" description="Disordered" evidence="3">
    <location>
        <begin position="1027"/>
        <end position="1051"/>
    </location>
</feature>
<feature type="compositionally biased region" description="Basic and acidic residues" evidence="3">
    <location>
        <begin position="50"/>
        <end position="71"/>
    </location>
</feature>
<feature type="compositionally biased region" description="Acidic residues" evidence="3">
    <location>
        <begin position="785"/>
        <end position="799"/>
    </location>
</feature>
<dbReference type="PANTHER" id="PTHR13213:SF2">
    <property type="entry name" value="MYB-BINDING PROTEIN 1A"/>
    <property type="match status" value="1"/>
</dbReference>
<feature type="region of interest" description="Disordered" evidence="3">
    <location>
        <begin position="986"/>
        <end position="1011"/>
    </location>
</feature>
<feature type="region of interest" description="Disordered" evidence="3">
    <location>
        <begin position="1416"/>
        <end position="1441"/>
    </location>
</feature>
<keyword evidence="5" id="KW-1185">Reference proteome</keyword>
<evidence type="ECO:0000256" key="2">
    <source>
        <dbReference type="ARBA" id="ARBA00023242"/>
    </source>
</evidence>
<reference evidence="4 5" key="1">
    <citation type="submission" date="2024-10" db="EMBL/GenBank/DDBJ databases">
        <title>Updated reference genomes for cyclostephanoid diatoms.</title>
        <authorList>
            <person name="Roberts W.R."/>
            <person name="Alverson A.J."/>
        </authorList>
    </citation>
    <scope>NUCLEOTIDE SEQUENCE [LARGE SCALE GENOMIC DNA]</scope>
    <source>
        <strain evidence="4 5">AJA232-27</strain>
    </source>
</reference>
<evidence type="ECO:0000313" key="4">
    <source>
        <dbReference type="EMBL" id="KAL3763605.1"/>
    </source>
</evidence>
<dbReference type="EMBL" id="JALLBG020000119">
    <property type="protein sequence ID" value="KAL3763605.1"/>
    <property type="molecule type" value="Genomic_DNA"/>
</dbReference>
<feature type="region of interest" description="Disordered" evidence="3">
    <location>
        <begin position="780"/>
        <end position="804"/>
    </location>
</feature>
<feature type="compositionally biased region" description="Basic residues" evidence="3">
    <location>
        <begin position="72"/>
        <end position="82"/>
    </location>
</feature>
<protein>
    <submittedName>
        <fullName evidence="4">Uncharacterized protein</fullName>
    </submittedName>
</protein>
<dbReference type="PANTHER" id="PTHR13213">
    <property type="entry name" value="MYB-BINDING PROTEIN 1A FAMILY MEMBER"/>
    <property type="match status" value="1"/>
</dbReference>
<comment type="subcellular location">
    <subcellularLocation>
        <location evidence="1">Nucleus</location>
    </subcellularLocation>
</comment>
<evidence type="ECO:0000313" key="5">
    <source>
        <dbReference type="Proteomes" id="UP001530293"/>
    </source>
</evidence>
<dbReference type="Pfam" id="PF04931">
    <property type="entry name" value="DNA_pol_phi"/>
    <property type="match status" value="1"/>
</dbReference>
<organism evidence="4 5">
    <name type="scientific">Discostella pseudostelligera</name>
    <dbReference type="NCBI Taxonomy" id="259834"/>
    <lineage>
        <taxon>Eukaryota</taxon>
        <taxon>Sar</taxon>
        <taxon>Stramenopiles</taxon>
        <taxon>Ochrophyta</taxon>
        <taxon>Bacillariophyta</taxon>
        <taxon>Coscinodiscophyceae</taxon>
        <taxon>Thalassiosirophycidae</taxon>
        <taxon>Stephanodiscales</taxon>
        <taxon>Stephanodiscaceae</taxon>
        <taxon>Discostella</taxon>
    </lineage>
</organism>
<proteinExistence type="predicted"/>
<dbReference type="GO" id="GO:0005634">
    <property type="term" value="C:nucleus"/>
    <property type="evidence" value="ECO:0007669"/>
    <property type="project" value="UniProtKB-SubCell"/>
</dbReference>
<dbReference type="Proteomes" id="UP001530293">
    <property type="component" value="Unassembled WGS sequence"/>
</dbReference>
<evidence type="ECO:0000256" key="1">
    <source>
        <dbReference type="ARBA" id="ARBA00004123"/>
    </source>
</evidence>